<name>A0A0C7P3B0_DEFTU</name>
<dbReference type="PANTHER" id="PTHR43418">
    <property type="entry name" value="MULTIFUNCTIONAL TRYPTOPHAN BIOSYNTHESIS PROTEIN-RELATED"/>
    <property type="match status" value="1"/>
</dbReference>
<dbReference type="InterPro" id="IPR029062">
    <property type="entry name" value="Class_I_gatase-like"/>
</dbReference>
<proteinExistence type="predicted"/>
<dbReference type="NCBIfam" id="TIGR00566">
    <property type="entry name" value="trpG_papA"/>
    <property type="match status" value="1"/>
</dbReference>
<dbReference type="Gene3D" id="3.40.50.880">
    <property type="match status" value="1"/>
</dbReference>
<dbReference type="SUPFAM" id="SSF52317">
    <property type="entry name" value="Class I glutamine amidotransferase-like"/>
    <property type="match status" value="1"/>
</dbReference>
<evidence type="ECO:0000256" key="1">
    <source>
        <dbReference type="ARBA" id="ARBA00022962"/>
    </source>
</evidence>
<dbReference type="PRINTS" id="PR00097">
    <property type="entry name" value="ANTSNTHASEII"/>
</dbReference>
<evidence type="ECO:0000313" key="3">
    <source>
        <dbReference type="EMBL" id="CEP78369.1"/>
    </source>
</evidence>
<dbReference type="InterPro" id="IPR017926">
    <property type="entry name" value="GATASE"/>
</dbReference>
<dbReference type="Proteomes" id="UP000032809">
    <property type="component" value="Chromosome I"/>
</dbReference>
<dbReference type="HOGENOM" id="CLU_014340_1_3_0"/>
<dbReference type="KEGG" id="dtn:DTL3_1065"/>
<dbReference type="InterPro" id="IPR050472">
    <property type="entry name" value="Anth_synth/Amidotransfase"/>
</dbReference>
<sequence>MILLIDNYDSFTYNIYQTISELDDVVICKNDKVSINQIESMNPSHIIISPGSGLPNAKDISIDIIKHFAKKTPILGIGSGHQCIAKIFGGELIRTSEIHHGRISKIFVTTEDVIFDGINNPFNAVRYDSLVVSQDSFPAELKILALSDQNEIMAIRHQFYSIYGVQFHPESILTSIGFQLLENFINIGRSVNYV</sequence>
<accession>A0A0C7P3B0</accession>
<dbReference type="PANTHER" id="PTHR43418:SF4">
    <property type="entry name" value="MULTIFUNCTIONAL TRYPTOPHAN BIOSYNTHESIS PROTEIN"/>
    <property type="match status" value="1"/>
</dbReference>
<evidence type="ECO:0000313" key="4">
    <source>
        <dbReference type="Proteomes" id="UP000032809"/>
    </source>
</evidence>
<dbReference type="InterPro" id="IPR006221">
    <property type="entry name" value="TrpG/PapA_dom"/>
</dbReference>
<reference evidence="4" key="1">
    <citation type="submission" date="2014-11" db="EMBL/GenBank/DDBJ databases">
        <authorList>
            <person name="Wibberg D."/>
        </authorList>
    </citation>
    <scope>NUCLEOTIDE SEQUENCE [LARGE SCALE GENOMIC DNA]</scope>
    <source>
        <strain evidence="4">L3</strain>
    </source>
</reference>
<dbReference type="EMBL" id="LN824141">
    <property type="protein sequence ID" value="CEP78369.1"/>
    <property type="molecule type" value="Genomic_DNA"/>
</dbReference>
<keyword evidence="4" id="KW-1185">Reference proteome</keyword>
<keyword evidence="3" id="KW-0456">Lyase</keyword>
<dbReference type="EC" id="4.1.3.27" evidence="3"/>
<dbReference type="CDD" id="cd01743">
    <property type="entry name" value="GATase1_Anthranilate_Synthase"/>
    <property type="match status" value="1"/>
</dbReference>
<evidence type="ECO:0000259" key="2">
    <source>
        <dbReference type="Pfam" id="PF00117"/>
    </source>
</evidence>
<feature type="domain" description="Glutamine amidotransferase" evidence="2">
    <location>
        <begin position="3"/>
        <end position="185"/>
    </location>
</feature>
<dbReference type="PROSITE" id="PS51273">
    <property type="entry name" value="GATASE_TYPE_1"/>
    <property type="match status" value="1"/>
</dbReference>
<organism evidence="3 4">
    <name type="scientific">Defluviitoga tunisiensis</name>
    <dbReference type="NCBI Taxonomy" id="1006576"/>
    <lineage>
        <taxon>Bacteria</taxon>
        <taxon>Thermotogati</taxon>
        <taxon>Thermotogota</taxon>
        <taxon>Thermotogae</taxon>
        <taxon>Petrotogales</taxon>
        <taxon>Petrotogaceae</taxon>
        <taxon>Defluviitoga</taxon>
    </lineage>
</organism>
<gene>
    <name evidence="3" type="primary">trpG</name>
    <name evidence="3" type="ORF">DTL3_1065</name>
</gene>
<dbReference type="OrthoDB" id="9804328at2"/>
<dbReference type="RefSeq" id="WP_045087837.1">
    <property type="nucleotide sequence ID" value="NZ_LN824141.1"/>
</dbReference>
<dbReference type="Pfam" id="PF00117">
    <property type="entry name" value="GATase"/>
    <property type="match status" value="1"/>
</dbReference>
<dbReference type="STRING" id="1006576.DTL3_1065"/>
<keyword evidence="1 3" id="KW-0315">Glutamine amidotransferase</keyword>
<keyword evidence="3" id="KW-0808">Transferase</keyword>
<dbReference type="FunFam" id="3.40.50.880:FF:000003">
    <property type="entry name" value="Anthranilate synthase component II"/>
    <property type="match status" value="1"/>
</dbReference>
<dbReference type="AlphaFoldDB" id="A0A0C7P3B0"/>
<dbReference type="PRINTS" id="PR00096">
    <property type="entry name" value="GATASE"/>
</dbReference>
<dbReference type="GO" id="GO:0004049">
    <property type="term" value="F:anthranilate synthase activity"/>
    <property type="evidence" value="ECO:0007669"/>
    <property type="project" value="UniProtKB-EC"/>
</dbReference>
<dbReference type="GO" id="GO:0016740">
    <property type="term" value="F:transferase activity"/>
    <property type="evidence" value="ECO:0007669"/>
    <property type="project" value="UniProtKB-KW"/>
</dbReference>
<dbReference type="GO" id="GO:0005829">
    <property type="term" value="C:cytosol"/>
    <property type="evidence" value="ECO:0007669"/>
    <property type="project" value="TreeGrafter"/>
</dbReference>
<dbReference type="GO" id="GO:0000162">
    <property type="term" value="P:L-tryptophan biosynthetic process"/>
    <property type="evidence" value="ECO:0007669"/>
    <property type="project" value="TreeGrafter"/>
</dbReference>
<protein>
    <submittedName>
        <fullName evidence="3">Glutamine amidotransferase of anthranilate synthase</fullName>
        <ecNumber evidence="3">4.1.3.27</ecNumber>
    </submittedName>
</protein>